<evidence type="ECO:0008006" key="3">
    <source>
        <dbReference type="Google" id="ProtNLM"/>
    </source>
</evidence>
<dbReference type="InterPro" id="IPR027417">
    <property type="entry name" value="P-loop_NTPase"/>
</dbReference>
<gene>
    <name evidence="1" type="ORF">SAMN02927900_05481</name>
</gene>
<accession>A0A1G4TQW3</accession>
<dbReference type="AlphaFoldDB" id="A0A1G4TQW3"/>
<dbReference type="Proteomes" id="UP000199542">
    <property type="component" value="Unassembled WGS sequence"/>
</dbReference>
<dbReference type="RefSeq" id="WP_092587915.1">
    <property type="nucleotide sequence ID" value="NZ_FMTM01000012.1"/>
</dbReference>
<dbReference type="SUPFAM" id="SSF52540">
    <property type="entry name" value="P-loop containing nucleoside triphosphate hydrolases"/>
    <property type="match status" value="1"/>
</dbReference>
<proteinExistence type="predicted"/>
<dbReference type="Gene3D" id="3.40.50.300">
    <property type="entry name" value="P-loop containing nucleotide triphosphate hydrolases"/>
    <property type="match status" value="1"/>
</dbReference>
<dbReference type="EMBL" id="FMTM01000012">
    <property type="protein sequence ID" value="SCW83720.1"/>
    <property type="molecule type" value="Genomic_DNA"/>
</dbReference>
<reference evidence="1 2" key="1">
    <citation type="submission" date="2016-10" db="EMBL/GenBank/DDBJ databases">
        <authorList>
            <person name="de Groot N.N."/>
        </authorList>
    </citation>
    <scope>NUCLEOTIDE SEQUENCE [LARGE SCALE GENOMIC DNA]</scope>
    <source>
        <strain evidence="1 2">CGMCC 1.3401</strain>
    </source>
</reference>
<organism evidence="1 2">
    <name type="scientific">Rhizobium mongolense subsp. loessense</name>
    <dbReference type="NCBI Taxonomy" id="158890"/>
    <lineage>
        <taxon>Bacteria</taxon>
        <taxon>Pseudomonadati</taxon>
        <taxon>Pseudomonadota</taxon>
        <taxon>Alphaproteobacteria</taxon>
        <taxon>Hyphomicrobiales</taxon>
        <taxon>Rhizobiaceae</taxon>
        <taxon>Rhizobium/Agrobacterium group</taxon>
        <taxon>Rhizobium</taxon>
    </lineage>
</organism>
<name>A0A1G4TQW3_9HYPH</name>
<evidence type="ECO:0000313" key="1">
    <source>
        <dbReference type="EMBL" id="SCW83720.1"/>
    </source>
</evidence>
<protein>
    <recommendedName>
        <fullName evidence="3">RNA helicase</fullName>
    </recommendedName>
</protein>
<sequence length="659" mass="74323">MIEIVGVKEGQEFEAALHIRRLLLNVWPDLAQSRRDKVKIFVGFKMYGQAVEDLDLVVVGLLDEPREFAVEFKFYPRDGEPFLPRQAWVKNFALLIEVKSHDAGGVHFDDKVASVRYMRNGTAKWECVTEKNRTQMFELKKYLARHGLDRIHVQDLVLFTGLREADLPERPHNCVANDASFERYLNVLGQISRPHRSGNRVTLSFGADEAFERLLAGKFGLFEAIEPTPLDRRRMDIVAKKSVPDEWLDDLGKRQIILRGRGGVGKTVNLLQMAYRSYDQRQERSLLLTFNKALVADLRRTMALLGVPRSVENGGIAIETAHGFFGRVMLALGVISDYDGFLENFELHKANLIEFLESGAISTDDILELGRGSPADFDWDLIFVDEGQDWPQDEIDILRRIFGTERITVSDGVDQFVRDGVADWITGMAKGSVQSRRLKRSMRMKSNVATFASDVANALGIHDWDVEPNSDAAGGRVIIIEGDLYSRPQILHDLASEALALGNHPVDMLACVPPSMVRTTSEDGLCTAAEHYVKSGGRVWDGTARDVREFFASHRDELRFVQYDSCRGLEAWTSINFGLDQLWDYKFNQMISSGRQTDDLLTSPEENAAAHAARWIMIPLTRAMDTIVVNVGAPPSVLKSALMVVHDKRRDFVQWIVQA</sequence>
<evidence type="ECO:0000313" key="2">
    <source>
        <dbReference type="Proteomes" id="UP000199542"/>
    </source>
</evidence>